<evidence type="ECO:0000256" key="5">
    <source>
        <dbReference type="SAM" id="SignalP"/>
    </source>
</evidence>
<keyword evidence="3 5" id="KW-0732">Signal</keyword>
<feature type="signal peptide" evidence="5">
    <location>
        <begin position="1"/>
        <end position="24"/>
    </location>
</feature>
<sequence>MPFFRSFLIVFFLVSAALPPAAQARTLKVAHPYSDTSRDVRHRMLQVFARELAAVSPDLRVRLYPDGKLFGETELPDGLSAGTLEMALLSRARIEALVPELSPTPAQDPTADTECAPGSPFPGETGRGNLALQARGLKWLGGLWLPTAVFDRGGECRATPGDLAGARTLYLPFDAPMGLLKATSGALINRVADPQSASAGILPEVDLTDGQPLRLPEGACIVLQGANARLYDYVALVISLPAWMSLDEPQRAALTEAAAVATQYGVASLSRTLDAPEDRLTAVSQGGRLQARFQTPEEEATWLPRPHAPQDPREAEPLNAKDPATGSAAGTRDASTGSGGNGNGAAEPATATTTHGDPP</sequence>
<dbReference type="EMBL" id="JACZHT010000006">
    <property type="protein sequence ID" value="MBE1237642.1"/>
    <property type="molecule type" value="Genomic_DNA"/>
</dbReference>
<dbReference type="Gene3D" id="3.40.190.170">
    <property type="entry name" value="Bacterial extracellular solute-binding protein, family 7"/>
    <property type="match status" value="1"/>
</dbReference>
<evidence type="ECO:0000256" key="1">
    <source>
        <dbReference type="ARBA" id="ARBA00009023"/>
    </source>
</evidence>
<feature type="region of interest" description="Disordered" evidence="4">
    <location>
        <begin position="284"/>
        <end position="359"/>
    </location>
</feature>
<keyword evidence="2" id="KW-0813">Transport</keyword>
<evidence type="ECO:0000313" key="7">
    <source>
        <dbReference type="Proteomes" id="UP000631034"/>
    </source>
</evidence>
<dbReference type="Proteomes" id="UP000631034">
    <property type="component" value="Unassembled WGS sequence"/>
</dbReference>
<evidence type="ECO:0000256" key="3">
    <source>
        <dbReference type="ARBA" id="ARBA00022729"/>
    </source>
</evidence>
<evidence type="ECO:0000313" key="6">
    <source>
        <dbReference type="EMBL" id="MBE1237642.1"/>
    </source>
</evidence>
<dbReference type="PANTHER" id="PTHR33376">
    <property type="match status" value="1"/>
</dbReference>
<dbReference type="PANTHER" id="PTHR33376:SF7">
    <property type="entry name" value="C4-DICARBOXYLATE-BINDING PROTEIN DCTB"/>
    <property type="match status" value="1"/>
</dbReference>
<reference evidence="6" key="1">
    <citation type="submission" date="2020-10" db="EMBL/GenBank/DDBJ databases">
        <title>Genome sequence of the unusual species of purple photosynthetic bacteria, Phaeovibrio sulfidiphilus DSM 23193, type strain.</title>
        <authorList>
            <person name="Kyndt J.A."/>
            <person name="Meyer T.E."/>
        </authorList>
    </citation>
    <scope>NUCLEOTIDE SEQUENCE</scope>
    <source>
        <strain evidence="6">DSM 23193</strain>
    </source>
</reference>
<evidence type="ECO:0000256" key="4">
    <source>
        <dbReference type="SAM" id="MobiDB-lite"/>
    </source>
</evidence>
<comment type="similarity">
    <text evidence="1">Belongs to the bacterial solute-binding protein 7 family.</text>
</comment>
<dbReference type="GO" id="GO:0055085">
    <property type="term" value="P:transmembrane transport"/>
    <property type="evidence" value="ECO:0007669"/>
    <property type="project" value="InterPro"/>
</dbReference>
<feature type="chain" id="PRO_5035173054" evidence="5">
    <location>
        <begin position="25"/>
        <end position="359"/>
    </location>
</feature>
<proteinExistence type="inferred from homology"/>
<comment type="caution">
    <text evidence="6">The sequence shown here is derived from an EMBL/GenBank/DDBJ whole genome shotgun (WGS) entry which is preliminary data.</text>
</comment>
<evidence type="ECO:0000256" key="2">
    <source>
        <dbReference type="ARBA" id="ARBA00022448"/>
    </source>
</evidence>
<organism evidence="6 7">
    <name type="scientific">Phaeovibrio sulfidiphilus</name>
    <dbReference type="NCBI Taxonomy" id="1220600"/>
    <lineage>
        <taxon>Bacteria</taxon>
        <taxon>Pseudomonadati</taxon>
        <taxon>Pseudomonadota</taxon>
        <taxon>Alphaproteobacteria</taxon>
        <taxon>Rhodospirillales</taxon>
        <taxon>Rhodospirillaceae</taxon>
        <taxon>Phaeovibrio</taxon>
    </lineage>
</organism>
<name>A0A8J6YQS2_9PROT</name>
<accession>A0A8J6YQS2</accession>
<dbReference type="AlphaFoldDB" id="A0A8J6YQS2"/>
<gene>
    <name evidence="6" type="ORF">IHV25_08275</name>
</gene>
<protein>
    <submittedName>
        <fullName evidence="6">Uncharacterized protein</fullName>
    </submittedName>
</protein>
<keyword evidence="7" id="KW-1185">Reference proteome</keyword>
<feature type="compositionally biased region" description="Low complexity" evidence="4">
    <location>
        <begin position="344"/>
        <end position="359"/>
    </location>
</feature>
<dbReference type="InterPro" id="IPR038404">
    <property type="entry name" value="TRAP_DctP_sf"/>
</dbReference>
<dbReference type="InterPro" id="IPR018389">
    <property type="entry name" value="DctP_fam"/>
</dbReference>
<dbReference type="RefSeq" id="WP_192534651.1">
    <property type="nucleotide sequence ID" value="NZ_JACZHT010000006.1"/>
</dbReference>